<accession>A0ACB0KH13</accession>
<reference evidence="1" key="1">
    <citation type="submission" date="2023-10" db="EMBL/GenBank/DDBJ databases">
        <authorList>
            <person name="Rodriguez Cubillos JULIANA M."/>
            <person name="De Vega J."/>
        </authorList>
    </citation>
    <scope>NUCLEOTIDE SEQUENCE</scope>
</reference>
<name>A0ACB0KH13_TRIPR</name>
<organism evidence="1 2">
    <name type="scientific">Trifolium pratense</name>
    <name type="common">Red clover</name>
    <dbReference type="NCBI Taxonomy" id="57577"/>
    <lineage>
        <taxon>Eukaryota</taxon>
        <taxon>Viridiplantae</taxon>
        <taxon>Streptophyta</taxon>
        <taxon>Embryophyta</taxon>
        <taxon>Tracheophyta</taxon>
        <taxon>Spermatophyta</taxon>
        <taxon>Magnoliopsida</taxon>
        <taxon>eudicotyledons</taxon>
        <taxon>Gunneridae</taxon>
        <taxon>Pentapetalae</taxon>
        <taxon>rosids</taxon>
        <taxon>fabids</taxon>
        <taxon>Fabales</taxon>
        <taxon>Fabaceae</taxon>
        <taxon>Papilionoideae</taxon>
        <taxon>50 kb inversion clade</taxon>
        <taxon>NPAAA clade</taxon>
        <taxon>Hologalegina</taxon>
        <taxon>IRL clade</taxon>
        <taxon>Trifolieae</taxon>
        <taxon>Trifolium</taxon>
    </lineage>
</organism>
<proteinExistence type="predicted"/>
<evidence type="ECO:0000313" key="1">
    <source>
        <dbReference type="EMBL" id="CAJ2654767.1"/>
    </source>
</evidence>
<keyword evidence="2" id="KW-1185">Reference proteome</keyword>
<sequence length="115" mass="12966">MLQGNTTKQPPIVILDDEDIEEDPQVLSFKRKRSSLVAPAVKISDDPKDNSRKQNVTSDFGQGYSNSAFVSVVEFEIFKKDIRQQLAAQANSQVEMMKRLDGLQELLMKLIAQQP</sequence>
<comment type="caution">
    <text evidence="1">The sequence shown here is derived from an EMBL/GenBank/DDBJ whole genome shotgun (WGS) entry which is preliminary data.</text>
</comment>
<dbReference type="Proteomes" id="UP001177021">
    <property type="component" value="Unassembled WGS sequence"/>
</dbReference>
<dbReference type="EMBL" id="CASHSV030000206">
    <property type="protein sequence ID" value="CAJ2654767.1"/>
    <property type="molecule type" value="Genomic_DNA"/>
</dbReference>
<evidence type="ECO:0000313" key="2">
    <source>
        <dbReference type="Proteomes" id="UP001177021"/>
    </source>
</evidence>
<gene>
    <name evidence="1" type="ORF">MILVUS5_LOCUS21841</name>
</gene>
<protein>
    <submittedName>
        <fullName evidence="1">Uncharacterized protein</fullName>
    </submittedName>
</protein>